<evidence type="ECO:0000256" key="2">
    <source>
        <dbReference type="ARBA" id="ARBA00005011"/>
    </source>
</evidence>
<feature type="domain" description="Aminotransferase class I/classII large" evidence="10">
    <location>
        <begin position="38"/>
        <end position="361"/>
    </location>
</feature>
<dbReference type="PANTHER" id="PTHR43643:SF3">
    <property type="entry name" value="HISTIDINOL-PHOSPHATE AMINOTRANSFERASE"/>
    <property type="match status" value="1"/>
</dbReference>
<evidence type="ECO:0000259" key="10">
    <source>
        <dbReference type="Pfam" id="PF00155"/>
    </source>
</evidence>
<dbReference type="Gene3D" id="3.90.1150.10">
    <property type="entry name" value="Aspartate Aminotransferase, domain 1"/>
    <property type="match status" value="1"/>
</dbReference>
<keyword evidence="7 9" id="KW-0663">Pyridoxal phosphate</keyword>
<proteinExistence type="inferred from homology"/>
<protein>
    <recommendedName>
        <fullName evidence="9">Histidinol-phosphate aminotransferase</fullName>
        <ecNumber evidence="9">2.6.1.9</ecNumber>
    </recommendedName>
    <alternativeName>
        <fullName evidence="9">Imidazole acetol-phosphate transaminase</fullName>
    </alternativeName>
</protein>
<comment type="similarity">
    <text evidence="3 9">Belongs to the class-II pyridoxal-phosphate-dependent aminotransferase family. Histidinol-phosphate aminotransferase subfamily.</text>
</comment>
<dbReference type="Pfam" id="PF00155">
    <property type="entry name" value="Aminotran_1_2"/>
    <property type="match status" value="1"/>
</dbReference>
<sequence>MTNKILSQINPSLQKLVPYEPGKPIEELAREYGFSPSQIIKLASNENPLGPSPLALNALTKYLRQIHLYPDGNGYYLKKALASHLDIGVENIVIGNGSNEIIELLFHVFAMSDEDEVLFSKYAFAVYKLMAELFGVRFKEVEDCAFNHDLKAILNAISPKTKLIFIANPNNPTGTRVPNEELYEFLDKVPGEVVVALDEAYIDFVADPPQTLSFVKQKENIVILRTFSKMYGLAGLRIGYGVASKSVCCFLERARQPFNTNSLAQLAARASLEDNQHKLSTLKITEEGKKRLEEAFCQLGLRFIPSSANFILVHVGDGDFIFHELLKKGIIIRPMKSYGLAEWIRITIGTADQLSRLLEELPMALYSLKNIKSK</sequence>
<dbReference type="InterPro" id="IPR015421">
    <property type="entry name" value="PyrdxlP-dep_Trfase_major"/>
</dbReference>
<comment type="subunit">
    <text evidence="4 9">Homodimer.</text>
</comment>
<feature type="modified residue" description="N6-(pyridoxal phosphate)lysine" evidence="9">
    <location>
        <position position="229"/>
    </location>
</feature>
<dbReference type="CDD" id="cd00609">
    <property type="entry name" value="AAT_like"/>
    <property type="match status" value="1"/>
</dbReference>
<evidence type="ECO:0000256" key="1">
    <source>
        <dbReference type="ARBA" id="ARBA00001933"/>
    </source>
</evidence>
<comment type="catalytic activity">
    <reaction evidence="8 9">
        <text>L-histidinol phosphate + 2-oxoglutarate = 3-(imidazol-4-yl)-2-oxopropyl phosphate + L-glutamate</text>
        <dbReference type="Rhea" id="RHEA:23744"/>
        <dbReference type="ChEBI" id="CHEBI:16810"/>
        <dbReference type="ChEBI" id="CHEBI:29985"/>
        <dbReference type="ChEBI" id="CHEBI:57766"/>
        <dbReference type="ChEBI" id="CHEBI:57980"/>
        <dbReference type="EC" id="2.6.1.9"/>
    </reaction>
</comment>
<dbReference type="EMBL" id="LXQC01000143">
    <property type="protein sequence ID" value="TFE68220.1"/>
    <property type="molecule type" value="Genomic_DNA"/>
</dbReference>
<dbReference type="InterPro" id="IPR015422">
    <property type="entry name" value="PyrdxlP-dep_Trfase_small"/>
</dbReference>
<dbReference type="Gene3D" id="3.40.640.10">
    <property type="entry name" value="Type I PLP-dependent aspartate aminotransferase-like (Major domain)"/>
    <property type="match status" value="1"/>
</dbReference>
<evidence type="ECO:0000256" key="5">
    <source>
        <dbReference type="ARBA" id="ARBA00022576"/>
    </source>
</evidence>
<evidence type="ECO:0000256" key="7">
    <source>
        <dbReference type="ARBA" id="ARBA00022898"/>
    </source>
</evidence>
<keyword evidence="9" id="KW-0368">Histidine biosynthesis</keyword>
<dbReference type="Proteomes" id="UP000297713">
    <property type="component" value="Unassembled WGS sequence"/>
</dbReference>
<name>A0A4Y8PB58_9BACT</name>
<dbReference type="RefSeq" id="WP_134440281.1">
    <property type="nucleotide sequence ID" value="NZ_LXQC01000143.1"/>
</dbReference>
<comment type="cofactor">
    <cofactor evidence="1 9">
        <name>pyridoxal 5'-phosphate</name>
        <dbReference type="ChEBI" id="CHEBI:597326"/>
    </cofactor>
</comment>
<evidence type="ECO:0000313" key="11">
    <source>
        <dbReference type="EMBL" id="TFE68220.1"/>
    </source>
</evidence>
<accession>A0A4Y8PB58</accession>
<dbReference type="NCBIfam" id="TIGR01141">
    <property type="entry name" value="hisC"/>
    <property type="match status" value="1"/>
</dbReference>
<reference evidence="11 12" key="1">
    <citation type="submission" date="2016-05" db="EMBL/GenBank/DDBJ databases">
        <title>Diversity and Homogeneity among Thermoacidophilic Verrucomicrobia Methanotrophs Linked with Geographical Origin.</title>
        <authorList>
            <person name="Erikstad H.-A."/>
            <person name="Smestad N.B."/>
            <person name="Ceballos R.M."/>
            <person name="Birkeland N.-K."/>
        </authorList>
    </citation>
    <scope>NUCLEOTIDE SEQUENCE [LARGE SCALE GENOMIC DNA]</scope>
    <source>
        <strain evidence="11 12">Phi</strain>
    </source>
</reference>
<keyword evidence="12" id="KW-1185">Reference proteome</keyword>
<keyword evidence="6 9" id="KW-0808">Transferase</keyword>
<keyword evidence="5 9" id="KW-0032">Aminotransferase</keyword>
<evidence type="ECO:0000256" key="3">
    <source>
        <dbReference type="ARBA" id="ARBA00007970"/>
    </source>
</evidence>
<dbReference type="InterPro" id="IPR050106">
    <property type="entry name" value="HistidinolP_aminotransfase"/>
</dbReference>
<dbReference type="SUPFAM" id="SSF53383">
    <property type="entry name" value="PLP-dependent transferases"/>
    <property type="match status" value="1"/>
</dbReference>
<evidence type="ECO:0000256" key="8">
    <source>
        <dbReference type="ARBA" id="ARBA00047481"/>
    </source>
</evidence>
<dbReference type="InterPro" id="IPR005861">
    <property type="entry name" value="HisP_aminotrans"/>
</dbReference>
<dbReference type="GO" id="GO:0004400">
    <property type="term" value="F:histidinol-phosphate transaminase activity"/>
    <property type="evidence" value="ECO:0007669"/>
    <property type="project" value="UniProtKB-UniRule"/>
</dbReference>
<comment type="pathway">
    <text evidence="2 9">Amino-acid biosynthesis; L-histidine biosynthesis; L-histidine from 5-phospho-alpha-D-ribose 1-diphosphate: step 7/9.</text>
</comment>
<dbReference type="UniPathway" id="UPA00031">
    <property type="reaction ID" value="UER00012"/>
</dbReference>
<evidence type="ECO:0000256" key="9">
    <source>
        <dbReference type="HAMAP-Rule" id="MF_01023"/>
    </source>
</evidence>
<keyword evidence="9" id="KW-0028">Amino-acid biosynthesis</keyword>
<gene>
    <name evidence="9" type="primary">hisC</name>
    <name evidence="11" type="ORF">A7Q10_00850</name>
</gene>
<organism evidence="11 12">
    <name type="scientific">Methylacidiphilum caldifontis</name>
    <dbReference type="NCBI Taxonomy" id="2795386"/>
    <lineage>
        <taxon>Bacteria</taxon>
        <taxon>Pseudomonadati</taxon>
        <taxon>Verrucomicrobiota</taxon>
        <taxon>Methylacidiphilae</taxon>
        <taxon>Methylacidiphilales</taxon>
        <taxon>Methylacidiphilaceae</taxon>
        <taxon>Methylacidiphilum (ex Ratnadevi et al. 2023)</taxon>
    </lineage>
</organism>
<dbReference type="PANTHER" id="PTHR43643">
    <property type="entry name" value="HISTIDINOL-PHOSPHATE AMINOTRANSFERASE 2"/>
    <property type="match status" value="1"/>
</dbReference>
<dbReference type="InterPro" id="IPR015424">
    <property type="entry name" value="PyrdxlP-dep_Trfase"/>
</dbReference>
<dbReference type="AlphaFoldDB" id="A0A4Y8PB58"/>
<comment type="caution">
    <text evidence="11">The sequence shown here is derived from an EMBL/GenBank/DDBJ whole genome shotgun (WGS) entry which is preliminary data.</text>
</comment>
<dbReference type="HAMAP" id="MF_01023">
    <property type="entry name" value="HisC_aminotrans_2"/>
    <property type="match status" value="1"/>
</dbReference>
<dbReference type="OrthoDB" id="9813612at2"/>
<evidence type="ECO:0000256" key="4">
    <source>
        <dbReference type="ARBA" id="ARBA00011738"/>
    </source>
</evidence>
<dbReference type="InterPro" id="IPR004839">
    <property type="entry name" value="Aminotransferase_I/II_large"/>
</dbReference>
<evidence type="ECO:0000313" key="12">
    <source>
        <dbReference type="Proteomes" id="UP000297713"/>
    </source>
</evidence>
<evidence type="ECO:0000256" key="6">
    <source>
        <dbReference type="ARBA" id="ARBA00022679"/>
    </source>
</evidence>
<dbReference type="GO" id="GO:0030170">
    <property type="term" value="F:pyridoxal phosphate binding"/>
    <property type="evidence" value="ECO:0007669"/>
    <property type="project" value="InterPro"/>
</dbReference>
<dbReference type="EC" id="2.6.1.9" evidence="9"/>
<dbReference type="GO" id="GO:0000105">
    <property type="term" value="P:L-histidine biosynthetic process"/>
    <property type="evidence" value="ECO:0007669"/>
    <property type="project" value="UniProtKB-UniRule"/>
</dbReference>